<dbReference type="AlphaFoldDB" id="A0A151B3J8"/>
<evidence type="ECO:0000313" key="4">
    <source>
        <dbReference type="EMBL" id="KYH34494.1"/>
    </source>
</evidence>
<dbReference type="PATRIC" id="fig|1121338.3.peg.1587"/>
<dbReference type="Pfam" id="PF01985">
    <property type="entry name" value="CRS1_YhbY"/>
    <property type="match status" value="1"/>
</dbReference>
<reference evidence="4 5" key="1">
    <citation type="submission" date="2016-02" db="EMBL/GenBank/DDBJ databases">
        <title>Genome sequence of Clostridium tepidiprofundi DSM 19306.</title>
        <authorList>
            <person name="Poehlein A."/>
            <person name="Daniel R."/>
        </authorList>
    </citation>
    <scope>NUCLEOTIDE SEQUENCE [LARGE SCALE GENOMIC DNA]</scope>
    <source>
        <strain evidence="4 5">DSM 19306</strain>
    </source>
</reference>
<sequence length="96" mass="10713">MITSKQRAQLRALANNINPIFQIGKDGINDNFLTQVDDALEARELVKIKTLNNSGITPREAIGILCDELSCEPVQTIGSKFVIYRKSSKKPKIELK</sequence>
<evidence type="ECO:0000259" key="3">
    <source>
        <dbReference type="PROSITE" id="PS51295"/>
    </source>
</evidence>
<evidence type="ECO:0000313" key="5">
    <source>
        <dbReference type="Proteomes" id="UP000075531"/>
    </source>
</evidence>
<dbReference type="Gene3D" id="3.30.110.60">
    <property type="entry name" value="YhbY-like"/>
    <property type="match status" value="1"/>
</dbReference>
<dbReference type="STRING" id="1121338.CLTEP_15420"/>
<evidence type="ECO:0000256" key="2">
    <source>
        <dbReference type="PROSITE-ProRule" id="PRU00626"/>
    </source>
</evidence>
<dbReference type="InterPro" id="IPR001890">
    <property type="entry name" value="RNA-binding_CRM"/>
</dbReference>
<proteinExistence type="predicted"/>
<feature type="domain" description="CRM" evidence="3">
    <location>
        <begin position="1"/>
        <end position="96"/>
    </location>
</feature>
<dbReference type="PROSITE" id="PS51295">
    <property type="entry name" value="CRM"/>
    <property type="match status" value="1"/>
</dbReference>
<keyword evidence="1 2" id="KW-0694">RNA-binding</keyword>
<dbReference type="InterPro" id="IPR035920">
    <property type="entry name" value="YhbY-like_sf"/>
</dbReference>
<dbReference type="OrthoDB" id="9797519at2"/>
<dbReference type="Proteomes" id="UP000075531">
    <property type="component" value="Unassembled WGS sequence"/>
</dbReference>
<dbReference type="PANTHER" id="PTHR40065:SF3">
    <property type="entry name" value="RNA-BINDING PROTEIN YHBY"/>
    <property type="match status" value="1"/>
</dbReference>
<keyword evidence="5" id="KW-1185">Reference proteome</keyword>
<dbReference type="RefSeq" id="WP_066824950.1">
    <property type="nucleotide sequence ID" value="NZ_LTBA01000015.1"/>
</dbReference>
<dbReference type="SMART" id="SM01103">
    <property type="entry name" value="CRS1_YhbY"/>
    <property type="match status" value="1"/>
</dbReference>
<dbReference type="PANTHER" id="PTHR40065">
    <property type="entry name" value="RNA-BINDING PROTEIN YHBY"/>
    <property type="match status" value="1"/>
</dbReference>
<accession>A0A151B3J8</accession>
<dbReference type="EMBL" id="LTBA01000015">
    <property type="protein sequence ID" value="KYH34494.1"/>
    <property type="molecule type" value="Genomic_DNA"/>
</dbReference>
<gene>
    <name evidence="4" type="ORF">CLTEP_15420</name>
</gene>
<comment type="caution">
    <text evidence="4">The sequence shown here is derived from an EMBL/GenBank/DDBJ whole genome shotgun (WGS) entry which is preliminary data.</text>
</comment>
<organism evidence="4 5">
    <name type="scientific">Clostridium tepidiprofundi DSM 19306</name>
    <dbReference type="NCBI Taxonomy" id="1121338"/>
    <lineage>
        <taxon>Bacteria</taxon>
        <taxon>Bacillati</taxon>
        <taxon>Bacillota</taxon>
        <taxon>Clostridia</taxon>
        <taxon>Eubacteriales</taxon>
        <taxon>Clostridiaceae</taxon>
        <taxon>Clostridium</taxon>
    </lineage>
</organism>
<dbReference type="GO" id="GO:0003723">
    <property type="term" value="F:RNA binding"/>
    <property type="evidence" value="ECO:0007669"/>
    <property type="project" value="UniProtKB-UniRule"/>
</dbReference>
<dbReference type="InterPro" id="IPR051925">
    <property type="entry name" value="RNA-binding_domain"/>
</dbReference>
<name>A0A151B3J8_9CLOT</name>
<dbReference type="SUPFAM" id="SSF75471">
    <property type="entry name" value="YhbY-like"/>
    <property type="match status" value="1"/>
</dbReference>
<evidence type="ECO:0000256" key="1">
    <source>
        <dbReference type="ARBA" id="ARBA00022884"/>
    </source>
</evidence>
<protein>
    <submittedName>
        <fullName evidence="4">RNA-binding protein</fullName>
    </submittedName>
</protein>